<dbReference type="SUPFAM" id="SSF52540">
    <property type="entry name" value="P-loop containing nucleoside triphosphate hydrolases"/>
    <property type="match status" value="1"/>
</dbReference>
<comment type="caution">
    <text evidence="7">The sequence shown here is derived from an EMBL/GenBank/DDBJ whole genome shotgun (WGS) entry which is preliminary data.</text>
</comment>
<dbReference type="FunFam" id="3.40.50.300:FF:001859">
    <property type="entry name" value="Formate--tetrahydrofolate ligase"/>
    <property type="match status" value="1"/>
</dbReference>
<evidence type="ECO:0000256" key="4">
    <source>
        <dbReference type="ARBA" id="ARBA00022741"/>
    </source>
</evidence>
<dbReference type="PROSITE" id="PS00722">
    <property type="entry name" value="FTHFS_2"/>
    <property type="match status" value="1"/>
</dbReference>
<dbReference type="EMBL" id="DSVL01000329">
    <property type="protein sequence ID" value="HFH29972.1"/>
    <property type="molecule type" value="Genomic_DNA"/>
</dbReference>
<dbReference type="GO" id="GO:0005524">
    <property type="term" value="F:ATP binding"/>
    <property type="evidence" value="ECO:0007669"/>
    <property type="project" value="UniProtKB-UniRule"/>
</dbReference>
<protein>
    <recommendedName>
        <fullName evidence="6">Formate--tetrahydrofolate ligase</fullName>
        <ecNumber evidence="6">6.3.4.3</ecNumber>
    </recommendedName>
    <alternativeName>
        <fullName evidence="6">Formyltetrahydrofolate synthetase</fullName>
        <shortName evidence="6">FHS</shortName>
        <shortName evidence="6">FTHFS</shortName>
    </alternativeName>
</protein>
<keyword evidence="5 6" id="KW-0067">ATP-binding</keyword>
<dbReference type="Gene3D" id="3.10.410.10">
    <property type="entry name" value="Formyltetrahydrofolate synthetase, domain 3"/>
    <property type="match status" value="1"/>
</dbReference>
<feature type="binding site" evidence="6">
    <location>
        <begin position="72"/>
        <end position="79"/>
    </location>
    <ligand>
        <name>ATP</name>
        <dbReference type="ChEBI" id="CHEBI:30616"/>
    </ligand>
</feature>
<accession>A0A7C3E2T9</accession>
<evidence type="ECO:0000256" key="2">
    <source>
        <dbReference type="ARBA" id="ARBA00022563"/>
    </source>
</evidence>
<dbReference type="Pfam" id="PF01268">
    <property type="entry name" value="FTHFS"/>
    <property type="match status" value="1"/>
</dbReference>
<evidence type="ECO:0000313" key="7">
    <source>
        <dbReference type="EMBL" id="HFH29972.1"/>
    </source>
</evidence>
<gene>
    <name evidence="6" type="primary">fhs</name>
    <name evidence="7" type="ORF">ENS59_10760</name>
</gene>
<dbReference type="HAMAP" id="MF_01543">
    <property type="entry name" value="FTHFS"/>
    <property type="match status" value="1"/>
</dbReference>
<comment type="catalytic activity">
    <reaction evidence="6">
        <text>(6S)-5,6,7,8-tetrahydrofolate + formate + ATP = (6R)-10-formyltetrahydrofolate + ADP + phosphate</text>
        <dbReference type="Rhea" id="RHEA:20221"/>
        <dbReference type="ChEBI" id="CHEBI:15740"/>
        <dbReference type="ChEBI" id="CHEBI:30616"/>
        <dbReference type="ChEBI" id="CHEBI:43474"/>
        <dbReference type="ChEBI" id="CHEBI:57453"/>
        <dbReference type="ChEBI" id="CHEBI:195366"/>
        <dbReference type="ChEBI" id="CHEBI:456216"/>
        <dbReference type="EC" id="6.3.4.3"/>
    </reaction>
</comment>
<dbReference type="NCBIfam" id="NF010031">
    <property type="entry name" value="PRK13506.1"/>
    <property type="match status" value="1"/>
</dbReference>
<dbReference type="Gene3D" id="3.30.1510.10">
    <property type="entry name" value="Domain 2, N(10)-formyltetrahydrofolate synthetase"/>
    <property type="match status" value="1"/>
</dbReference>
<keyword evidence="2 6" id="KW-0554">One-carbon metabolism</keyword>
<dbReference type="Gene3D" id="3.40.50.300">
    <property type="entry name" value="P-loop containing nucleotide triphosphate hydrolases"/>
    <property type="match status" value="1"/>
</dbReference>
<comment type="similarity">
    <text evidence="6">Belongs to the formate--tetrahydrofolate ligase family.</text>
</comment>
<organism evidence="7">
    <name type="scientific">Gracilinema caldarium</name>
    <dbReference type="NCBI Taxonomy" id="215591"/>
    <lineage>
        <taxon>Bacteria</taxon>
        <taxon>Pseudomonadati</taxon>
        <taxon>Spirochaetota</taxon>
        <taxon>Spirochaetia</taxon>
        <taxon>Spirochaetales</taxon>
        <taxon>Breznakiellaceae</taxon>
        <taxon>Gracilinema</taxon>
    </lineage>
</organism>
<evidence type="ECO:0000256" key="6">
    <source>
        <dbReference type="HAMAP-Rule" id="MF_01543"/>
    </source>
</evidence>
<dbReference type="AlphaFoldDB" id="A0A7C3E2T9"/>
<evidence type="ECO:0000256" key="5">
    <source>
        <dbReference type="ARBA" id="ARBA00022840"/>
    </source>
</evidence>
<name>A0A7C3E2T9_9SPIR</name>
<sequence>MAVTKRNPVPKDIEIAQEAQIEPIMHIAGKLGLPESSVELYGNYKAKVDWKLGQGPIQKQARYIDVTAISPTPLGEGKTTTTVGLVQGLGYRGHRAVATLRQPSMGPTFGIKGGAAGGGYSQVIPMEDINLHLTGDIHAVSAAHNLCAAAIDTRLYHESRWSDAYFEKLGLQKLNIDSYRVGIGRVVDMNDRVLRHIITGLGDREDGPVRQSRFDISVASEVMAILALAKDLGDLRARIGRMVVAQDTKGKPLTAEDFGVAGAMTALLRDAIKPNLLQTLEGQPAFIHAGPFANIAHGNSSVIADQIAVRYADYVVTESGFGADMGMEKFFDIKCRTSGLVPDAVVVVATVRALKSHGGGPAVVPGKPLPTEYKEENLELLRLGLSNLVAHLGIVKRFGIPAVVAINAFPTDTPAEWDLIREIALQEGAQAAVVTHHWERGGEGAAELAEAVERACEAPKQFHYLYELNQSLSDKIETIARDVYGADGVDYSDESRETLEKLEADGFGALPICMAKTQYSLSHDPALKGAPKGWRLPIREVRLAAGAGFVYPLCGDMTTMPGLPSKPAFMGIDIDESGKITGLS</sequence>
<evidence type="ECO:0000256" key="1">
    <source>
        <dbReference type="ARBA" id="ARBA00004777"/>
    </source>
</evidence>
<comment type="pathway">
    <text evidence="1 6">One-carbon metabolism; tetrahydrofolate interconversion.</text>
</comment>
<dbReference type="PROSITE" id="PS00721">
    <property type="entry name" value="FTHFS_1"/>
    <property type="match status" value="1"/>
</dbReference>
<proteinExistence type="inferred from homology"/>
<dbReference type="NCBIfam" id="NF010030">
    <property type="entry name" value="PRK13505.1"/>
    <property type="match status" value="1"/>
</dbReference>
<dbReference type="InterPro" id="IPR000559">
    <property type="entry name" value="Formate_THF_ligase"/>
</dbReference>
<dbReference type="FunFam" id="3.10.410.10:FF:000001">
    <property type="entry name" value="Putative formate--tetrahydrofolate ligase"/>
    <property type="match status" value="1"/>
</dbReference>
<dbReference type="InterPro" id="IPR020628">
    <property type="entry name" value="Formate_THF_ligase_CS"/>
</dbReference>
<evidence type="ECO:0000256" key="3">
    <source>
        <dbReference type="ARBA" id="ARBA00022598"/>
    </source>
</evidence>
<keyword evidence="4 6" id="KW-0547">Nucleotide-binding</keyword>
<dbReference type="InterPro" id="IPR027417">
    <property type="entry name" value="P-loop_NTPase"/>
</dbReference>
<dbReference type="GO" id="GO:0035999">
    <property type="term" value="P:tetrahydrofolate interconversion"/>
    <property type="evidence" value="ECO:0007669"/>
    <property type="project" value="UniProtKB-UniRule"/>
</dbReference>
<dbReference type="GO" id="GO:0004329">
    <property type="term" value="F:formate-tetrahydrofolate ligase activity"/>
    <property type="evidence" value="ECO:0007669"/>
    <property type="project" value="UniProtKB-UniRule"/>
</dbReference>
<reference evidence="7" key="1">
    <citation type="journal article" date="2020" name="mSystems">
        <title>Genome- and Community-Level Interaction Insights into Carbon Utilization and Element Cycling Functions of Hydrothermarchaeota in Hydrothermal Sediment.</title>
        <authorList>
            <person name="Zhou Z."/>
            <person name="Liu Y."/>
            <person name="Xu W."/>
            <person name="Pan J."/>
            <person name="Luo Z.H."/>
            <person name="Li M."/>
        </authorList>
    </citation>
    <scope>NUCLEOTIDE SEQUENCE [LARGE SCALE GENOMIC DNA]</scope>
    <source>
        <strain evidence="7">SpSt-503</strain>
    </source>
</reference>
<dbReference type="UniPathway" id="UPA00193"/>
<dbReference type="CDD" id="cd00477">
    <property type="entry name" value="FTHFS"/>
    <property type="match status" value="1"/>
</dbReference>
<keyword evidence="3 6" id="KW-0436">Ligase</keyword>
<dbReference type="EC" id="6.3.4.3" evidence="6"/>